<dbReference type="InterPro" id="IPR002545">
    <property type="entry name" value="CheW-lke_dom"/>
</dbReference>
<sequence length="882" mass="97163">MPTMTTHNATDKDRILPPETHTETFLPYMRDVARCEQSLQELNQMWRIIEASAKMNCPAEAKSILPTMAATRSGFSRLERELVSSLAHEKVRNVLAEIGTKARYVIDIVVRNLFERTADVGFLATDRELCNFVAGLTDSVEATRYRLREYRNKYTVYDEIILLDTEGNVLVQIDPTTPLEHSADPLIRQTLESDTYVETFRATDLRPAKERALVYSRRMHHPQTGAVIGVLCLCFHFEEEMAGIFAAHGDPQGRSNMLLLDGENRVIASADALWIPPGSEVPVNIDGQPRLMMHSGRQYLVRTFASEGYQGYPGPTGWQGQVMIPVDVAFNDSASDTLSQLAPEVAEGLLAHAHSFCPPLHDIMTAAKTIQRIVWNGQVMTAGQRGEMIKLKTILDQISETGNRSNELFAQSIHDLYQTVLVSSMRDAEFTTSLMVDLLDRNLYERSDDCRWWALTPELRSMLAQDQVSADDSAKISSILAAINRLYTVYTRLFVYDRHGRIVASTGDALESVLGSHIDQTTLEAVSTLRSAQQYHVSPFGPSNLYDGRHTYIYHAAIRALDQDAVVGGIGIVFDAEPELRNMLVAGLSGKQRMSAFYVSRDGRILSSTDAARPVGGTLEIDATMLQLDHGAHRSGVTLHDGQYAIVATSASSGYREFKTSDGYQEDVIAVVFQCFGAINEGGTSNSSSAFQLEQDVAVNRNGEDLEYATFFSDHSLFAIAAVHVMEAVPYSEVLPTSMGSRPEQIGILGLEREGQHRDFIWVFDLGFLIRGTRSAITSSSQVMIVQHGAHTIGLLADELHAVPQFGQAQIIHTPFALQGESMLVSHVIKANGGQLLIQAIAVDRLFAWVVDGSVPHANALELVPQDTGAAPPPQVEALLAA</sequence>
<evidence type="ECO:0000259" key="1">
    <source>
        <dbReference type="Pfam" id="PF01584"/>
    </source>
</evidence>
<dbReference type="Pfam" id="PF01584">
    <property type="entry name" value="CheW"/>
    <property type="match status" value="1"/>
</dbReference>
<proteinExistence type="predicted"/>
<dbReference type="SUPFAM" id="SSF50341">
    <property type="entry name" value="CheW-like"/>
    <property type="match status" value="1"/>
</dbReference>
<feature type="domain" description="CheW-like" evidence="1">
    <location>
        <begin position="708"/>
        <end position="847"/>
    </location>
</feature>
<dbReference type="EMBL" id="CP002039">
    <property type="protein sequence ID" value="ADJ65784.1"/>
    <property type="molecule type" value="Genomic_DNA"/>
</dbReference>
<dbReference type="GO" id="GO:0006935">
    <property type="term" value="P:chemotaxis"/>
    <property type="evidence" value="ECO:0007669"/>
    <property type="project" value="InterPro"/>
</dbReference>
<evidence type="ECO:0000313" key="3">
    <source>
        <dbReference type="Proteomes" id="UP000000329"/>
    </source>
</evidence>
<accession>D8IUQ2</accession>
<dbReference type="Gene3D" id="2.40.50.180">
    <property type="entry name" value="CheA-289, Domain 4"/>
    <property type="match status" value="1"/>
</dbReference>
<gene>
    <name evidence="2" type="ordered locus">Hsero_4315</name>
</gene>
<keyword evidence="3" id="KW-1185">Reference proteome</keyword>
<dbReference type="InterPro" id="IPR036061">
    <property type="entry name" value="CheW-like_dom_sf"/>
</dbReference>
<evidence type="ECO:0000313" key="2">
    <source>
        <dbReference type="EMBL" id="ADJ65784.1"/>
    </source>
</evidence>
<organism evidence="2 3">
    <name type="scientific">Herbaspirillum seropedicae (strain SmR1)</name>
    <dbReference type="NCBI Taxonomy" id="757424"/>
    <lineage>
        <taxon>Bacteria</taxon>
        <taxon>Pseudomonadati</taxon>
        <taxon>Pseudomonadota</taxon>
        <taxon>Betaproteobacteria</taxon>
        <taxon>Burkholderiales</taxon>
        <taxon>Oxalobacteraceae</taxon>
        <taxon>Herbaspirillum</taxon>
    </lineage>
</organism>
<dbReference type="KEGG" id="hse:Hsero_4315"/>
<dbReference type="AlphaFoldDB" id="D8IUQ2"/>
<reference evidence="2 3" key="1">
    <citation type="submission" date="2010-04" db="EMBL/GenBank/DDBJ databases">
        <title>The genome of Herbaspirillum seropedicae SmR1, an endophytic, nitrogen-fixing, plant-growth promoting beta-Proteobacteria.</title>
        <authorList>
            <person name="Pedrosa F.O."/>
            <person name="Monteiro R.A."/>
            <person name="Wassem R."/>
            <person name="Cruz L.M."/>
            <person name="Ayub R.A."/>
            <person name="Colauto N.B."/>
            <person name="Fernandez M.A."/>
            <person name="Fungaro M.H.P."/>
            <person name="Grisard E.C."/>
            <person name="Hungria M."/>
            <person name="Madeira H.M.F."/>
            <person name="Nodari R.O."/>
            <person name="Osaku C.A."/>
            <person name="Petzl-Erler M.L."/>
            <person name="Terenzi H."/>
            <person name="Vieira L.G.E."/>
            <person name="Almeida M.I.M."/>
            <person name="Alves L.R."/>
            <person name="Arantes O.M.N."/>
            <person name="Balsanelli E."/>
            <person name="Barcellos F.G."/>
            <person name="Baura V.A."/>
            <person name="Binde D.R."/>
            <person name="Campo R.J."/>
            <person name="Chubatsu L.S."/>
            <person name="Chueire L.M.O."/>
            <person name="Ciferri R.R."/>
            <person name="Correa L.C."/>
            <person name="da Conceicao Silva J.L."/>
            <person name="Dabul A.N.G."/>
            <person name="Dambros B.P."/>
            <person name="Faoro H."/>
            <person name="Favetti A."/>
            <person name="Friedermann G."/>
            <person name="Furlaneto M.C."/>
            <person name="Gasques L.S."/>
            <person name="Gimenes C.C.T."/>
            <person name="Gioppo N.M.R."/>
            <person name="Glienke-Blanco C."/>
            <person name="Godoy L.P."/>
            <person name="Guerra M.P."/>
            <person name="Karp S."/>
            <person name="Kava-Cordeiro V."/>
            <person name="Margarido V.P."/>
            <person name="Mathioni S.M."/>
            <person name="Menck-Soares M.A."/>
            <person name="Murace N.K."/>
            <person name="Nicolas M.F."/>
            <person name="Oliveira C.E.C."/>
            <person name="Pagnan N.A.B."/>
            <person name="Pamphile J.A."/>
            <person name="Patussi E.V."/>
            <person name="Pereira L.F.P."/>
            <person name="Pereira-Ferrari L."/>
            <person name="Pinto F.G.S."/>
            <person name="Precoma C."/>
            <person name="Prioli A.J."/>
            <person name="Prioli S.M.A.P."/>
            <person name="Raittz R.T."/>
            <person name="Ramos H.J.O."/>
            <person name="Ribeiro E.M.S.F."/>
            <person name="Rigo L.U."/>
            <person name="Rocha C.L.M.S.C."/>
            <person name="Rocha S.N."/>
            <person name="Santos K."/>
            <person name="Satori D."/>
            <person name="Silva A.G."/>
            <person name="Simao R.C.G."/>
            <person name="Soares M.A.M."/>
            <person name="Souza E.M."/>
            <person name="Steffens M.B.R."/>
            <person name="Steindel M."/>
            <person name="Tadra-Sfeir M.Z."/>
            <person name="Takahashi E.K."/>
            <person name="Torres R.A."/>
            <person name="Valle J.S."/>
            <person name="Vernal J.I."/>
            <person name="Vilas-Boas L.A."/>
            <person name="Watanabe M.A.E."/>
            <person name="Weiss V.A."/>
            <person name="Yates M.A."/>
            <person name="Souza E.M."/>
        </authorList>
    </citation>
    <scope>NUCLEOTIDE SEQUENCE [LARGE SCALE GENOMIC DNA]</scope>
    <source>
        <strain evidence="2 3">SmR1</strain>
    </source>
</reference>
<dbReference type="Proteomes" id="UP000000329">
    <property type="component" value="Chromosome"/>
</dbReference>
<dbReference type="STRING" id="757424.Hsero_4315"/>
<dbReference type="HOGENOM" id="CLU_015621_0_0_4"/>
<protein>
    <submittedName>
        <fullName evidence="2">Methyl-accepting chemotaxis protein</fullName>
    </submittedName>
</protein>
<dbReference type="GO" id="GO:0007165">
    <property type="term" value="P:signal transduction"/>
    <property type="evidence" value="ECO:0007669"/>
    <property type="project" value="InterPro"/>
</dbReference>
<dbReference type="eggNOG" id="COG0835">
    <property type="taxonomic scope" value="Bacteria"/>
</dbReference>
<name>D8IUQ2_HERSS</name>
<dbReference type="Gene3D" id="2.30.30.40">
    <property type="entry name" value="SH3 Domains"/>
    <property type="match status" value="1"/>
</dbReference>